<dbReference type="NCBIfam" id="TIGR04183">
    <property type="entry name" value="Por_Secre_tail"/>
    <property type="match status" value="1"/>
</dbReference>
<dbReference type="RefSeq" id="WP_305008335.1">
    <property type="nucleotide sequence ID" value="NZ_JAUQSY010000015.1"/>
</dbReference>
<feature type="domain" description="Secretion system C-terminal sorting" evidence="3">
    <location>
        <begin position="303"/>
        <end position="377"/>
    </location>
</feature>
<feature type="chain" id="PRO_5046194708" evidence="1">
    <location>
        <begin position="22"/>
        <end position="379"/>
    </location>
</feature>
<evidence type="ECO:0000313" key="4">
    <source>
        <dbReference type="EMBL" id="MDO7876943.1"/>
    </source>
</evidence>
<keyword evidence="1" id="KW-0732">Signal</keyword>
<name>A0ABT9BK85_9BACT</name>
<evidence type="ECO:0000259" key="3">
    <source>
        <dbReference type="Pfam" id="PF18962"/>
    </source>
</evidence>
<feature type="signal peptide" evidence="1">
    <location>
        <begin position="1"/>
        <end position="21"/>
    </location>
</feature>
<dbReference type="Gene3D" id="2.60.40.4070">
    <property type="match status" value="1"/>
</dbReference>
<dbReference type="EMBL" id="JAUQSY010000015">
    <property type="protein sequence ID" value="MDO7876943.1"/>
    <property type="molecule type" value="Genomic_DNA"/>
</dbReference>
<sequence length="379" mass="40094">MHLTFTCCLLLLLSIIRPAAAQVMYALHMPTDYRAFYVLSFDITTPNQIYGQHQVTGLGRFDLIGLEVQPGTGRLYGFGLNGQVQLFEVNPTTGAATPIGTPISLPGISDFNGFCFDPVSGDIRVITTQGTNYRLSPVDGTLLGTDAPVQYAANDPNAGQVVGIHSLAFDINQAGASTVRLFGLDYLNSRLVTLDNPADGTLRSLGNLGVDLSMSGGTLSALAIGNDANGQRTFYMVRSELVGSMSGSFGMPSLYSVNATTGQAALLGPILGGMYVFDLAIPNTIISASRDRINLVRDIAVAPNPAQGSTSLQFNLSRPSQTELTVFDNLGRTVATVQASLPSGTNSLRWDAGTARPGLYLLRLAVNGQPAATRRVVVE</sequence>
<dbReference type="Pfam" id="PF18962">
    <property type="entry name" value="Por_Secre_tail"/>
    <property type="match status" value="1"/>
</dbReference>
<proteinExistence type="predicted"/>
<dbReference type="InterPro" id="IPR026444">
    <property type="entry name" value="Secre_tail"/>
</dbReference>
<dbReference type="InterPro" id="IPR025507">
    <property type="entry name" value="DUF4394"/>
</dbReference>
<evidence type="ECO:0000313" key="5">
    <source>
        <dbReference type="Proteomes" id="UP001176429"/>
    </source>
</evidence>
<reference evidence="4" key="1">
    <citation type="submission" date="2023-07" db="EMBL/GenBank/DDBJ databases">
        <authorList>
            <person name="Kim M.K."/>
        </authorList>
    </citation>
    <scope>NUCLEOTIDE SEQUENCE</scope>
    <source>
        <strain evidence="4">ASUV-10-1</strain>
    </source>
</reference>
<evidence type="ECO:0000259" key="2">
    <source>
        <dbReference type="Pfam" id="PF14339"/>
    </source>
</evidence>
<keyword evidence="5" id="KW-1185">Reference proteome</keyword>
<gene>
    <name evidence="4" type="ORF">Q5H93_19510</name>
</gene>
<comment type="caution">
    <text evidence="4">The sequence shown here is derived from an EMBL/GenBank/DDBJ whole genome shotgun (WGS) entry which is preliminary data.</text>
</comment>
<accession>A0ABT9BK85</accession>
<organism evidence="4 5">
    <name type="scientific">Hymenobacter aranciens</name>
    <dbReference type="NCBI Taxonomy" id="3063996"/>
    <lineage>
        <taxon>Bacteria</taxon>
        <taxon>Pseudomonadati</taxon>
        <taxon>Bacteroidota</taxon>
        <taxon>Cytophagia</taxon>
        <taxon>Cytophagales</taxon>
        <taxon>Hymenobacteraceae</taxon>
        <taxon>Hymenobacter</taxon>
    </lineage>
</organism>
<dbReference type="SUPFAM" id="SSF63825">
    <property type="entry name" value="YWTD domain"/>
    <property type="match status" value="1"/>
</dbReference>
<evidence type="ECO:0000256" key="1">
    <source>
        <dbReference type="SAM" id="SignalP"/>
    </source>
</evidence>
<dbReference type="Proteomes" id="UP001176429">
    <property type="component" value="Unassembled WGS sequence"/>
</dbReference>
<feature type="domain" description="DUF4394" evidence="2">
    <location>
        <begin position="39"/>
        <end position="280"/>
    </location>
</feature>
<dbReference type="Pfam" id="PF14339">
    <property type="entry name" value="DUF4394"/>
    <property type="match status" value="1"/>
</dbReference>
<protein>
    <submittedName>
        <fullName evidence="4">DUF4394 domain-containing protein</fullName>
    </submittedName>
</protein>